<protein>
    <submittedName>
        <fullName evidence="4">Heavy metal-responsive transcriptional regulator</fullName>
    </submittedName>
</protein>
<evidence type="ECO:0000256" key="1">
    <source>
        <dbReference type="ARBA" id="ARBA00023125"/>
    </source>
</evidence>
<proteinExistence type="predicted"/>
<dbReference type="PANTHER" id="PTHR30204:SF92">
    <property type="entry name" value="HTH-TYPE TRANSCRIPTIONAL REGULATOR ZNTR"/>
    <property type="match status" value="1"/>
</dbReference>
<evidence type="ECO:0000313" key="5">
    <source>
        <dbReference type="Proteomes" id="UP000253769"/>
    </source>
</evidence>
<dbReference type="SUPFAM" id="SSF46955">
    <property type="entry name" value="Putative DNA-binding domain"/>
    <property type="match status" value="1"/>
</dbReference>
<feature type="coiled-coil region" evidence="2">
    <location>
        <begin position="88"/>
        <end position="115"/>
    </location>
</feature>
<gene>
    <name evidence="4" type="ORF">DV711_19135</name>
</gene>
<dbReference type="InterPro" id="IPR000551">
    <property type="entry name" value="MerR-type_HTH_dom"/>
</dbReference>
<dbReference type="SMART" id="SM00422">
    <property type="entry name" value="HTH_MERR"/>
    <property type="match status" value="1"/>
</dbReference>
<keyword evidence="1" id="KW-0238">DNA-binding</keyword>
<dbReference type="GO" id="GO:0003677">
    <property type="term" value="F:DNA binding"/>
    <property type="evidence" value="ECO:0007669"/>
    <property type="project" value="UniProtKB-KW"/>
</dbReference>
<dbReference type="AlphaFoldDB" id="A0A369WAK6"/>
<dbReference type="PANTHER" id="PTHR30204">
    <property type="entry name" value="REDOX-CYCLING DRUG-SENSING TRANSCRIPTIONAL ACTIVATOR SOXR"/>
    <property type="match status" value="1"/>
</dbReference>
<dbReference type="OrthoDB" id="9808480at2"/>
<dbReference type="InterPro" id="IPR047057">
    <property type="entry name" value="MerR_fam"/>
</dbReference>
<name>A0A369WAK6_9GAMM</name>
<comment type="caution">
    <text evidence="4">The sequence shown here is derived from an EMBL/GenBank/DDBJ whole genome shotgun (WGS) entry which is preliminary data.</text>
</comment>
<dbReference type="PROSITE" id="PS50937">
    <property type="entry name" value="HTH_MERR_2"/>
    <property type="match status" value="1"/>
</dbReference>
<dbReference type="Proteomes" id="UP000253769">
    <property type="component" value="Unassembled WGS sequence"/>
</dbReference>
<evidence type="ECO:0000313" key="4">
    <source>
        <dbReference type="EMBL" id="RDE18209.1"/>
    </source>
</evidence>
<dbReference type="PRINTS" id="PR00040">
    <property type="entry name" value="HTHMERR"/>
</dbReference>
<dbReference type="CDD" id="cd04770">
    <property type="entry name" value="HTH_HMRTR"/>
    <property type="match status" value="1"/>
</dbReference>
<dbReference type="EMBL" id="QQOH01000006">
    <property type="protein sequence ID" value="RDE18209.1"/>
    <property type="molecule type" value="Genomic_DNA"/>
</dbReference>
<dbReference type="InterPro" id="IPR009061">
    <property type="entry name" value="DNA-bd_dom_put_sf"/>
</dbReference>
<dbReference type="RefSeq" id="WP_114697330.1">
    <property type="nucleotide sequence ID" value="NZ_QQOH01000006.1"/>
</dbReference>
<dbReference type="PROSITE" id="PS00552">
    <property type="entry name" value="HTH_MERR_1"/>
    <property type="match status" value="1"/>
</dbReference>
<dbReference type="Pfam" id="PF13411">
    <property type="entry name" value="MerR_1"/>
    <property type="match status" value="1"/>
</dbReference>
<dbReference type="GO" id="GO:0003700">
    <property type="term" value="F:DNA-binding transcription factor activity"/>
    <property type="evidence" value="ECO:0007669"/>
    <property type="project" value="InterPro"/>
</dbReference>
<keyword evidence="2" id="KW-0175">Coiled coil</keyword>
<dbReference type="Gene3D" id="1.10.1660.10">
    <property type="match status" value="1"/>
</dbReference>
<keyword evidence="5" id="KW-1185">Reference proteome</keyword>
<organism evidence="4 5">
    <name type="scientific">Motiliproteus coralliicola</name>
    <dbReference type="NCBI Taxonomy" id="2283196"/>
    <lineage>
        <taxon>Bacteria</taxon>
        <taxon>Pseudomonadati</taxon>
        <taxon>Pseudomonadota</taxon>
        <taxon>Gammaproteobacteria</taxon>
        <taxon>Oceanospirillales</taxon>
        <taxon>Oceanospirillaceae</taxon>
        <taxon>Motiliproteus</taxon>
    </lineage>
</organism>
<sequence length="155" mass="17368">MVEQKKTLRIGQVAQHSGVSVETVRYYEQRGLLQQPRRSPSGYREYDVAVLQQLAFISRAKALGFSLEQIGELLQLQLSPEADRSQVKRVVLEKLQLIEERIHELQRLRSALQGLSASCDGQGGVDDCPIMTFLKQGDVDACQPGSEQQVRTEAD</sequence>
<feature type="domain" description="HTH merR-type" evidence="3">
    <location>
        <begin position="7"/>
        <end position="76"/>
    </location>
</feature>
<reference evidence="4 5" key="1">
    <citation type="submission" date="2018-07" db="EMBL/GenBank/DDBJ databases">
        <title>Motiliproteus coralliicola sp. nov., a bacterium isolated from Coral.</title>
        <authorList>
            <person name="Wang G."/>
        </authorList>
    </citation>
    <scope>NUCLEOTIDE SEQUENCE [LARGE SCALE GENOMIC DNA]</scope>
    <source>
        <strain evidence="4 5">C34</strain>
    </source>
</reference>
<accession>A0A369WAK6</accession>
<evidence type="ECO:0000259" key="3">
    <source>
        <dbReference type="PROSITE" id="PS50937"/>
    </source>
</evidence>
<evidence type="ECO:0000256" key="2">
    <source>
        <dbReference type="SAM" id="Coils"/>
    </source>
</evidence>